<evidence type="ECO:0000256" key="1">
    <source>
        <dbReference type="SAM" id="Phobius"/>
    </source>
</evidence>
<dbReference type="EMBL" id="ARYM01000009">
    <property type="protein sequence ID" value="KCZ98617.1"/>
    <property type="molecule type" value="Genomic_DNA"/>
</dbReference>
<dbReference type="OrthoDB" id="653003at2"/>
<keyword evidence="1" id="KW-0812">Transmembrane</keyword>
<comment type="caution">
    <text evidence="2">The sequence shown here is derived from an EMBL/GenBank/DDBJ whole genome shotgun (WGS) entry which is preliminary data.</text>
</comment>
<dbReference type="RefSeq" id="WP_035597201.1">
    <property type="nucleotide sequence ID" value="NZ_ARYM01000009.1"/>
</dbReference>
<dbReference type="PATRIC" id="fig|1280954.3.peg.1759"/>
<dbReference type="Proteomes" id="UP000027100">
    <property type="component" value="Unassembled WGS sequence"/>
</dbReference>
<dbReference type="eggNOG" id="ENOG5031A0K">
    <property type="taxonomic scope" value="Bacteria"/>
</dbReference>
<organism evidence="2 3">
    <name type="scientific">Hyphomonas polymorpha PS728</name>
    <dbReference type="NCBI Taxonomy" id="1280954"/>
    <lineage>
        <taxon>Bacteria</taxon>
        <taxon>Pseudomonadati</taxon>
        <taxon>Pseudomonadota</taxon>
        <taxon>Alphaproteobacteria</taxon>
        <taxon>Hyphomonadales</taxon>
        <taxon>Hyphomonadaceae</taxon>
        <taxon>Hyphomonas</taxon>
    </lineage>
</organism>
<sequence>MKPQEPASPFEIDIGLRSLDELFNSLDPSPLVDRDIDDAIEDFIVDSVPEAPRGAQISLVLHLPIGHLSGLDPAALEQSITNYFSFLEARQTRQLRLFLKESRRDALVGLLFLIACIAGSQLVRALGPSMSTALISEGLIIIGWVANWRPVAAFLYDWRPMREKARIYARLSALRLQLREDVRKAPSPFPA</sequence>
<name>A0A062V8T1_9PROT</name>
<keyword evidence="3" id="KW-1185">Reference proteome</keyword>
<feature type="transmembrane region" description="Helical" evidence="1">
    <location>
        <begin position="106"/>
        <end position="127"/>
    </location>
</feature>
<protein>
    <submittedName>
        <fullName evidence="2">Uncharacterized protein</fullName>
    </submittedName>
</protein>
<accession>A0A062V8T1</accession>
<proteinExistence type="predicted"/>
<keyword evidence="1" id="KW-1133">Transmembrane helix</keyword>
<dbReference type="AlphaFoldDB" id="A0A062V8T1"/>
<evidence type="ECO:0000313" key="3">
    <source>
        <dbReference type="Proteomes" id="UP000027100"/>
    </source>
</evidence>
<keyword evidence="1" id="KW-0472">Membrane</keyword>
<evidence type="ECO:0000313" key="2">
    <source>
        <dbReference type="EMBL" id="KCZ98617.1"/>
    </source>
</evidence>
<feature type="transmembrane region" description="Helical" evidence="1">
    <location>
        <begin position="133"/>
        <end position="156"/>
    </location>
</feature>
<gene>
    <name evidence="2" type="ORF">HPO_08683</name>
</gene>
<dbReference type="STRING" id="1280954.HPO_08683"/>
<reference evidence="2 3" key="1">
    <citation type="journal article" date="2014" name="Antonie Van Leeuwenhoek">
        <title>Hyphomonas beringensis sp. nov. and Hyphomonas chukchiensis sp. nov., isolated from surface seawater of the Bering Sea and Chukchi Sea.</title>
        <authorList>
            <person name="Li C."/>
            <person name="Lai Q."/>
            <person name="Li G."/>
            <person name="Dong C."/>
            <person name="Wang J."/>
            <person name="Liao Y."/>
            <person name="Shao Z."/>
        </authorList>
    </citation>
    <scope>NUCLEOTIDE SEQUENCE [LARGE SCALE GENOMIC DNA]</scope>
    <source>
        <strain evidence="2 3">PS728</strain>
    </source>
</reference>